<dbReference type="Proteomes" id="UP000760860">
    <property type="component" value="Unassembled WGS sequence"/>
</dbReference>
<proteinExistence type="predicted"/>
<gene>
    <name evidence="7" type="ORF">PC110_g15907</name>
    <name evidence="2" type="ORF">PC113_g19122</name>
    <name evidence="3" type="ORF">PC115_g18629</name>
    <name evidence="4" type="ORF">PC117_g20708</name>
    <name evidence="5" type="ORF">PC118_g18807</name>
    <name evidence="6" type="ORF">PC129_g18756</name>
</gene>
<reference evidence="7 8" key="1">
    <citation type="submission" date="2018-01" db="EMBL/GenBank/DDBJ databases">
        <title>Draft genome of the strawberry crown rot pathogen Phytophthora cactorum.</title>
        <authorList>
            <person name="Armitage A.D."/>
            <person name="Lysoe E."/>
            <person name="Nellist C.F."/>
            <person name="Harrison R.J."/>
            <person name="Brurberg M.B."/>
        </authorList>
    </citation>
    <scope>NUCLEOTIDE SEQUENCE [LARGE SCALE GENOMIC DNA]</scope>
    <source>
        <strain evidence="7 8">10300</strain>
    </source>
</reference>
<accession>A0A329RT76</accession>
<dbReference type="AlphaFoldDB" id="A0A329RT76"/>
<dbReference type="EMBL" id="RCMI01000978">
    <property type="protein sequence ID" value="KAG2892974.1"/>
    <property type="molecule type" value="Genomic_DNA"/>
</dbReference>
<name>A0A329RT76_9STRA</name>
<dbReference type="Proteomes" id="UP000735874">
    <property type="component" value="Unassembled WGS sequence"/>
</dbReference>
<dbReference type="EMBL" id="RCMV01001124">
    <property type="protein sequence ID" value="KAG3210242.1"/>
    <property type="molecule type" value="Genomic_DNA"/>
</dbReference>
<dbReference type="Proteomes" id="UP000736787">
    <property type="component" value="Unassembled WGS sequence"/>
</dbReference>
<dbReference type="Proteomes" id="UP000774804">
    <property type="component" value="Unassembled WGS sequence"/>
</dbReference>
<organism evidence="7 8">
    <name type="scientific">Phytophthora cactorum</name>
    <dbReference type="NCBI Taxonomy" id="29920"/>
    <lineage>
        <taxon>Eukaryota</taxon>
        <taxon>Sar</taxon>
        <taxon>Stramenopiles</taxon>
        <taxon>Oomycota</taxon>
        <taxon>Peronosporomycetes</taxon>
        <taxon>Peronosporales</taxon>
        <taxon>Peronosporaceae</taxon>
        <taxon>Phytophthora</taxon>
    </lineage>
</organism>
<evidence type="ECO:0000313" key="3">
    <source>
        <dbReference type="EMBL" id="KAG2892974.1"/>
    </source>
</evidence>
<feature type="region of interest" description="Disordered" evidence="1">
    <location>
        <begin position="17"/>
        <end position="56"/>
    </location>
</feature>
<dbReference type="EMBL" id="RCMK01000984">
    <property type="protein sequence ID" value="KAG2905634.1"/>
    <property type="molecule type" value="Genomic_DNA"/>
</dbReference>
<sequence length="56" mass="5925">MVASGLYCSRRWATRHGHRADTNTSCGSDTSTERKESRGSAVVEIKAASPGALVTT</sequence>
<keyword evidence="8" id="KW-1185">Reference proteome</keyword>
<evidence type="ECO:0000313" key="8">
    <source>
        <dbReference type="Proteomes" id="UP000251314"/>
    </source>
</evidence>
<evidence type="ECO:0000256" key="1">
    <source>
        <dbReference type="SAM" id="MobiDB-lite"/>
    </source>
</evidence>
<comment type="caution">
    <text evidence="7">The sequence shown here is derived from an EMBL/GenBank/DDBJ whole genome shotgun (WGS) entry which is preliminary data.</text>
</comment>
<evidence type="ECO:0000313" key="5">
    <source>
        <dbReference type="EMBL" id="KAG2967068.1"/>
    </source>
</evidence>
<protein>
    <submittedName>
        <fullName evidence="7">Uncharacterized protein</fullName>
    </submittedName>
</protein>
<evidence type="ECO:0000313" key="6">
    <source>
        <dbReference type="EMBL" id="KAG3210242.1"/>
    </source>
</evidence>
<dbReference type="EMBL" id="MJFZ01000544">
    <property type="protein sequence ID" value="RAW27695.1"/>
    <property type="molecule type" value="Genomic_DNA"/>
</dbReference>
<dbReference type="EMBL" id="RCMG01000954">
    <property type="protein sequence ID" value="KAG2841011.1"/>
    <property type="molecule type" value="Genomic_DNA"/>
</dbReference>
<evidence type="ECO:0000313" key="2">
    <source>
        <dbReference type="EMBL" id="KAG2841011.1"/>
    </source>
</evidence>
<dbReference type="EMBL" id="RCML01000963">
    <property type="protein sequence ID" value="KAG2967068.1"/>
    <property type="molecule type" value="Genomic_DNA"/>
</dbReference>
<reference evidence="2" key="2">
    <citation type="submission" date="2018-10" db="EMBL/GenBank/DDBJ databases">
        <title>Effector identification in a new, highly contiguous assembly of the strawberry crown rot pathogen Phytophthora cactorum.</title>
        <authorList>
            <person name="Armitage A.D."/>
            <person name="Nellist C.F."/>
            <person name="Bates H."/>
            <person name="Vickerstaff R.J."/>
            <person name="Harrison R.J."/>
        </authorList>
    </citation>
    <scope>NUCLEOTIDE SEQUENCE</scope>
    <source>
        <strain evidence="2">15-7</strain>
        <strain evidence="3">4032</strain>
        <strain evidence="4">4040</strain>
        <strain evidence="5">P415</strain>
        <strain evidence="6">P421</strain>
    </source>
</reference>
<dbReference type="Proteomes" id="UP000251314">
    <property type="component" value="Unassembled WGS sequence"/>
</dbReference>
<dbReference type="VEuPathDB" id="FungiDB:PC110_g15907"/>
<evidence type="ECO:0000313" key="7">
    <source>
        <dbReference type="EMBL" id="RAW27695.1"/>
    </source>
</evidence>
<dbReference type="Proteomes" id="UP000697107">
    <property type="component" value="Unassembled WGS sequence"/>
</dbReference>
<dbReference type="OrthoDB" id="10278531at2759"/>
<evidence type="ECO:0000313" key="4">
    <source>
        <dbReference type="EMBL" id="KAG2905634.1"/>
    </source>
</evidence>